<feature type="transmembrane region" description="Helical" evidence="1">
    <location>
        <begin position="12"/>
        <end position="31"/>
    </location>
</feature>
<accession>A0AAE4LM99</accession>
<evidence type="ECO:0000313" key="2">
    <source>
        <dbReference type="EMBL" id="MDU0260613.1"/>
    </source>
</evidence>
<keyword evidence="1" id="KW-0472">Membrane</keyword>
<dbReference type="RefSeq" id="WP_278995177.1">
    <property type="nucleotide sequence ID" value="NZ_CALUDU010000007.1"/>
</dbReference>
<comment type="caution">
    <text evidence="2">The sequence shown here is derived from an EMBL/GenBank/DDBJ whole genome shotgun (WGS) entry which is preliminary data.</text>
</comment>
<keyword evidence="1" id="KW-1133">Transmembrane helix</keyword>
<organism evidence="2 3">
    <name type="scientific">Alistipes finegoldii</name>
    <dbReference type="NCBI Taxonomy" id="214856"/>
    <lineage>
        <taxon>Bacteria</taxon>
        <taxon>Pseudomonadati</taxon>
        <taxon>Bacteroidota</taxon>
        <taxon>Bacteroidia</taxon>
        <taxon>Bacteroidales</taxon>
        <taxon>Rikenellaceae</taxon>
        <taxon>Alistipes</taxon>
    </lineage>
</organism>
<dbReference type="EMBL" id="JAWDES010000005">
    <property type="protein sequence ID" value="MDU0260613.1"/>
    <property type="molecule type" value="Genomic_DNA"/>
</dbReference>
<proteinExistence type="predicted"/>
<evidence type="ECO:0000313" key="3">
    <source>
        <dbReference type="Proteomes" id="UP001181347"/>
    </source>
</evidence>
<sequence length="172" mass="20122">MRMIIHKSRKKAVCITVAGLLAGIAGGLVLYYVRDVVLGWCFVITAGFALLYGIGSLFDRRPYIVLTEYGITEPFAIREQIEWDAVLYADDFYFRGQYWVRLLLGRDYKPQLIRPAWFWRFDRLYESKGVKAVYIRTMGLEVDSMRLAALIRRMKEADMSERIGLLREFRSE</sequence>
<feature type="transmembrane region" description="Helical" evidence="1">
    <location>
        <begin position="37"/>
        <end position="58"/>
    </location>
</feature>
<name>A0AAE4LM99_9BACT</name>
<dbReference type="Proteomes" id="UP001181347">
    <property type="component" value="Unassembled WGS sequence"/>
</dbReference>
<dbReference type="NCBIfam" id="NF041635">
    <property type="entry name" value="STM3941_fam"/>
    <property type="match status" value="1"/>
</dbReference>
<keyword evidence="1" id="KW-0812">Transmembrane</keyword>
<protein>
    <submittedName>
        <fullName evidence="2">STM3941 family protein</fullName>
    </submittedName>
</protein>
<reference evidence="2" key="1">
    <citation type="submission" date="2023-10" db="EMBL/GenBank/DDBJ databases">
        <title>Genome Sequence of the Bacteria from From Gut Wall in Crohn's Disease.</title>
        <authorList>
            <person name="Rodriguez-Palacios A."/>
        </authorList>
    </citation>
    <scope>NUCLEOTIDE SEQUENCE</scope>
    <source>
        <strain evidence="2">CavFT-hAR58</strain>
    </source>
</reference>
<dbReference type="InterPro" id="IPR048136">
    <property type="entry name" value="STM3941-like"/>
</dbReference>
<evidence type="ECO:0000256" key="1">
    <source>
        <dbReference type="SAM" id="Phobius"/>
    </source>
</evidence>
<gene>
    <name evidence="2" type="ORF">RVH17_10980</name>
</gene>
<dbReference type="AlphaFoldDB" id="A0AAE4LM99"/>